<dbReference type="EMBL" id="AP019514">
    <property type="protein sequence ID" value="BBI60038.1"/>
    <property type="molecule type" value="Genomic_DNA"/>
</dbReference>
<evidence type="ECO:0000313" key="9">
    <source>
        <dbReference type="Proteomes" id="UP000320231"/>
    </source>
</evidence>
<evidence type="ECO:0000256" key="2">
    <source>
        <dbReference type="ARBA" id="ARBA00022617"/>
    </source>
</evidence>
<feature type="region of interest" description="Disordered" evidence="7">
    <location>
        <begin position="86"/>
        <end position="107"/>
    </location>
</feature>
<keyword evidence="5" id="KW-0408">Iron</keyword>
<keyword evidence="6" id="KW-0411">Iron-sulfur</keyword>
<evidence type="ECO:0000256" key="6">
    <source>
        <dbReference type="ARBA" id="ARBA00023014"/>
    </source>
</evidence>
<keyword evidence="3" id="KW-0479">Metal-binding</keyword>
<evidence type="ECO:0000256" key="4">
    <source>
        <dbReference type="ARBA" id="ARBA00023002"/>
    </source>
</evidence>
<dbReference type="Gene3D" id="3.50.50.60">
    <property type="entry name" value="FAD/NAD(P)-binding domain"/>
    <property type="match status" value="1"/>
</dbReference>
<organism evidence="8 9">
    <name type="scientific">Vreelandella sulfidaeris</name>
    <dbReference type="NCBI Taxonomy" id="115553"/>
    <lineage>
        <taxon>Bacteria</taxon>
        <taxon>Pseudomonadati</taxon>
        <taxon>Pseudomonadota</taxon>
        <taxon>Gammaproteobacteria</taxon>
        <taxon>Oceanospirillales</taxon>
        <taxon>Halomonadaceae</taxon>
        <taxon>Vreelandella</taxon>
    </lineage>
</organism>
<comment type="pathway">
    <text evidence="1">Nitrogen metabolism.</text>
</comment>
<dbReference type="InterPro" id="IPR052034">
    <property type="entry name" value="NasD-like"/>
</dbReference>
<accession>A0A455U705</accession>
<dbReference type="GO" id="GO:0051536">
    <property type="term" value="F:iron-sulfur cluster binding"/>
    <property type="evidence" value="ECO:0007669"/>
    <property type="project" value="UniProtKB-KW"/>
</dbReference>
<gene>
    <name evidence="8" type="ORF">HSBAA_13440</name>
</gene>
<dbReference type="Proteomes" id="UP000320231">
    <property type="component" value="Chromosome"/>
</dbReference>
<sequence length="107" mass="12289">MSIENMSTTQQLIVIGNGMVGHHLVEQLVDNGALERYQVTVFGEERHRAYDRVHLSEYFSGRDADSLALCEGGLLRRQRRRTAYWRGRDRDRPQCARSGHRPGPLPI</sequence>
<evidence type="ECO:0000256" key="1">
    <source>
        <dbReference type="ARBA" id="ARBA00004909"/>
    </source>
</evidence>
<evidence type="ECO:0000313" key="8">
    <source>
        <dbReference type="EMBL" id="BBI60038.1"/>
    </source>
</evidence>
<evidence type="ECO:0000256" key="7">
    <source>
        <dbReference type="SAM" id="MobiDB-lite"/>
    </source>
</evidence>
<dbReference type="PANTHER" id="PTHR43809">
    <property type="entry name" value="NITRITE REDUCTASE (NADH) LARGE SUBUNIT"/>
    <property type="match status" value="1"/>
</dbReference>
<evidence type="ECO:0000256" key="3">
    <source>
        <dbReference type="ARBA" id="ARBA00022723"/>
    </source>
</evidence>
<keyword evidence="4" id="KW-0560">Oxidoreductase</keyword>
<protein>
    <recommendedName>
        <fullName evidence="10">FAD/NAD(P)-binding domain-containing protein</fullName>
    </recommendedName>
</protein>
<evidence type="ECO:0008006" key="10">
    <source>
        <dbReference type="Google" id="ProtNLM"/>
    </source>
</evidence>
<dbReference type="AlphaFoldDB" id="A0A455U705"/>
<dbReference type="InterPro" id="IPR036188">
    <property type="entry name" value="FAD/NAD-bd_sf"/>
</dbReference>
<dbReference type="SUPFAM" id="SSF51905">
    <property type="entry name" value="FAD/NAD(P)-binding domain"/>
    <property type="match status" value="1"/>
</dbReference>
<name>A0A455U705_9GAMM</name>
<dbReference type="GO" id="GO:0046872">
    <property type="term" value="F:metal ion binding"/>
    <property type="evidence" value="ECO:0007669"/>
    <property type="project" value="UniProtKB-KW"/>
</dbReference>
<dbReference type="PANTHER" id="PTHR43809:SF1">
    <property type="entry name" value="NITRITE REDUCTASE (NADH) LARGE SUBUNIT"/>
    <property type="match status" value="1"/>
</dbReference>
<keyword evidence="2" id="KW-0349">Heme</keyword>
<proteinExistence type="predicted"/>
<dbReference type="GO" id="GO:0016491">
    <property type="term" value="F:oxidoreductase activity"/>
    <property type="evidence" value="ECO:0007669"/>
    <property type="project" value="UniProtKB-KW"/>
</dbReference>
<reference evidence="8 9" key="1">
    <citation type="journal article" date="2019" name="Microbiol. Resour. Announc.">
        <title>Complete Genome Sequence of Halomonas sulfidaeris Strain Esulfide1 Isolated from a Metal Sulfide Rock at a Depth of 2,200 Meters, Obtained Using Nanopore Sequencing.</title>
        <authorList>
            <person name="Saito M."/>
            <person name="Nishigata A."/>
            <person name="Galipon J."/>
            <person name="Arakawa K."/>
        </authorList>
    </citation>
    <scope>NUCLEOTIDE SEQUENCE [LARGE SCALE GENOMIC DNA]</scope>
    <source>
        <strain evidence="8 9">ATCC BAA-803</strain>
    </source>
</reference>
<evidence type="ECO:0000256" key="5">
    <source>
        <dbReference type="ARBA" id="ARBA00023004"/>
    </source>
</evidence>
<dbReference type="KEGG" id="hsr:HSBAA_13440"/>